<dbReference type="InterPro" id="IPR001680">
    <property type="entry name" value="WD40_rpt"/>
</dbReference>
<evidence type="ECO:0000256" key="1">
    <source>
        <dbReference type="PROSITE-ProRule" id="PRU00221"/>
    </source>
</evidence>
<feature type="region of interest" description="Disordered" evidence="2">
    <location>
        <begin position="104"/>
        <end position="131"/>
    </location>
</feature>
<accession>A0AAV4IA98</accession>
<feature type="region of interest" description="Disordered" evidence="2">
    <location>
        <begin position="516"/>
        <end position="540"/>
    </location>
</feature>
<feature type="compositionally biased region" description="Polar residues" evidence="2">
    <location>
        <begin position="330"/>
        <end position="348"/>
    </location>
</feature>
<evidence type="ECO:0000313" key="4">
    <source>
        <dbReference type="Proteomes" id="UP000762676"/>
    </source>
</evidence>
<feature type="repeat" description="WD" evidence="1">
    <location>
        <begin position="1"/>
        <end position="24"/>
    </location>
</feature>
<protein>
    <submittedName>
        <fullName evidence="3">WD repeat-containing protein on Y chromosome</fullName>
    </submittedName>
</protein>
<keyword evidence="1" id="KW-0853">WD repeat</keyword>
<feature type="compositionally biased region" description="Basic and acidic residues" evidence="2">
    <location>
        <begin position="104"/>
        <end position="116"/>
    </location>
</feature>
<dbReference type="EMBL" id="BMAT01013151">
    <property type="protein sequence ID" value="GFS06488.1"/>
    <property type="molecule type" value="Genomic_DNA"/>
</dbReference>
<name>A0AAV4IA98_9GAST</name>
<feature type="compositionally biased region" description="Polar residues" evidence="2">
    <location>
        <begin position="299"/>
        <end position="309"/>
    </location>
</feature>
<dbReference type="Proteomes" id="UP000762676">
    <property type="component" value="Unassembled WGS sequence"/>
</dbReference>
<feature type="region of interest" description="Disordered" evidence="2">
    <location>
        <begin position="277"/>
        <end position="372"/>
    </location>
</feature>
<dbReference type="AlphaFoldDB" id="A0AAV4IA98"/>
<proteinExistence type="predicted"/>
<sequence>MTVELIEERNVILTSSQDRTVRLWTKNCTYIGTFGEHWRPLPPLVGAVVESKPRIPKDLLRCASARSLGTLHNGAMPHWKVACTAVRRHILELHREKQIEEAREKLKQERRERGEPTSDDDEVGGEKPASKVLGRCYQPKHRYKGPLTTQALGFPELKLFSDKCAPYSSIPPRDFYPMVPLYSQTTLIDIDSRRRKKNKRQLRQSPHFRNYCNFFLPQFSIIPQRAADIIFRLYTFLYIPHTQQFKSDGKAGSEVSAQIFSMVIFHSAAIEAKWKCSKGDHGSSDTPNKKRHENGQGLAHNSSTNSFENTIAKKKDESANRPVSPLPNRGNVSSHNMASFNENTSEGTSFVRPGDRPRPVSPPRNFDTSDGTYVARHDPVVAERSAKRVAFQPSFVSDEIDMTDIECERHCYSERCGLPPLVHAPGHGDFSSTNNAAGINQVDWMRDSRKQLGSRSVKKSIDHMVSAMEERNNRMHLLSERKQPSCEGSLLDGGSSRSNFWDTSYNRATTNAGLSSVPQFPASRNRSFINPENDENAKRGIDPGILMYQQTRDMLEQARKCLANPEDDYLIDRDEGHTFSEPTYFSDERDANLVKSSAFSDRRLTSMASDDVSLYLARKARYAQAIKLNYKGNQ</sequence>
<evidence type="ECO:0000313" key="3">
    <source>
        <dbReference type="EMBL" id="GFS06488.1"/>
    </source>
</evidence>
<evidence type="ECO:0000256" key="2">
    <source>
        <dbReference type="SAM" id="MobiDB-lite"/>
    </source>
</evidence>
<reference evidence="3 4" key="1">
    <citation type="journal article" date="2021" name="Elife">
        <title>Chloroplast acquisition without the gene transfer in kleptoplastic sea slugs, Plakobranchus ocellatus.</title>
        <authorList>
            <person name="Maeda T."/>
            <person name="Takahashi S."/>
            <person name="Yoshida T."/>
            <person name="Shimamura S."/>
            <person name="Takaki Y."/>
            <person name="Nagai Y."/>
            <person name="Toyoda A."/>
            <person name="Suzuki Y."/>
            <person name="Arimoto A."/>
            <person name="Ishii H."/>
            <person name="Satoh N."/>
            <person name="Nishiyama T."/>
            <person name="Hasebe M."/>
            <person name="Maruyama T."/>
            <person name="Minagawa J."/>
            <person name="Obokata J."/>
            <person name="Shigenobu S."/>
        </authorList>
    </citation>
    <scope>NUCLEOTIDE SEQUENCE [LARGE SCALE GENOMIC DNA]</scope>
</reference>
<keyword evidence="4" id="KW-1185">Reference proteome</keyword>
<organism evidence="3 4">
    <name type="scientific">Elysia marginata</name>
    <dbReference type="NCBI Taxonomy" id="1093978"/>
    <lineage>
        <taxon>Eukaryota</taxon>
        <taxon>Metazoa</taxon>
        <taxon>Spiralia</taxon>
        <taxon>Lophotrochozoa</taxon>
        <taxon>Mollusca</taxon>
        <taxon>Gastropoda</taxon>
        <taxon>Heterobranchia</taxon>
        <taxon>Euthyneura</taxon>
        <taxon>Panpulmonata</taxon>
        <taxon>Sacoglossa</taxon>
        <taxon>Placobranchoidea</taxon>
        <taxon>Plakobranchidae</taxon>
        <taxon>Elysia</taxon>
    </lineage>
</organism>
<feature type="compositionally biased region" description="Polar residues" evidence="2">
    <location>
        <begin position="516"/>
        <end position="530"/>
    </location>
</feature>
<dbReference type="PROSITE" id="PS50082">
    <property type="entry name" value="WD_REPEATS_2"/>
    <property type="match status" value="1"/>
</dbReference>
<comment type="caution">
    <text evidence="3">The sequence shown here is derived from an EMBL/GenBank/DDBJ whole genome shotgun (WGS) entry which is preliminary data.</text>
</comment>
<gene>
    <name evidence="3" type="ORF">ElyMa_006545200</name>
</gene>